<keyword evidence="3 8" id="KW-0812">Transmembrane</keyword>
<dbReference type="InterPro" id="IPR050835">
    <property type="entry name" value="ABC_transporter_sub-D"/>
</dbReference>
<sequence>MCTDVWLLVICQTFYSLLLLLLLLRFVTLITNVPQHYCPLSYGIHHSGHTVITLDHVSVSVPPIMDRILIHDLTLNIQLGEPLLITGPSGTGKTALLRVLADLWPALTTDQGRSTRSHFYRSFSTSVAYVPQQPCLPSVGSCPADLFDALQTDQHIALTVISEARALHLAYLLLTVVRSPDSTSVHRCSWTRSSLSVFVEKPRETNILNRNAGLFLLLLLFLVRPLFGYYSPLSCCFRTMGTNFDMILKYSSVSDIISSLPVHHLPQPLVNKGFTGDHSSSRYLENHPCASISLCGYPVEFYVKALGLLVEFRLIQSREFKQLIEHLDRFVSRMSNRRRHPFESLFCPFWRFISTTCSRGCSAVPRQYYFDSSEWRNHYSPGEVQRLLLAAVCFSPPQIVFLDEATSQLNAADEEQAYSSLCSRQITPISVAHHVGVQKFHKHELKLLPIDTPTGLTGELNIPVVQPGQPNWNLVHYS</sequence>
<keyword evidence="11" id="KW-1185">Reference proteome</keyword>
<protein>
    <recommendedName>
        <fullName evidence="9">AAA+ ATPase domain-containing protein</fullName>
    </recommendedName>
</protein>
<dbReference type="SMART" id="SM00382">
    <property type="entry name" value="AAA"/>
    <property type="match status" value="1"/>
</dbReference>
<evidence type="ECO:0000256" key="3">
    <source>
        <dbReference type="ARBA" id="ARBA00022692"/>
    </source>
</evidence>
<dbReference type="InterPro" id="IPR027417">
    <property type="entry name" value="P-loop_NTPase"/>
</dbReference>
<keyword evidence="2" id="KW-0813">Transport</keyword>
<evidence type="ECO:0000256" key="7">
    <source>
        <dbReference type="ARBA" id="ARBA00023136"/>
    </source>
</evidence>
<dbReference type="Pfam" id="PF00005">
    <property type="entry name" value="ABC_tran"/>
    <property type="match status" value="1"/>
</dbReference>
<reference evidence="10 11" key="1">
    <citation type="journal article" date="2019" name="Gigascience">
        <title>Whole-genome sequence of the oriental lung fluke Paragonimus westermani.</title>
        <authorList>
            <person name="Oey H."/>
            <person name="Zakrzewski M."/>
            <person name="Narain K."/>
            <person name="Devi K.R."/>
            <person name="Agatsuma T."/>
            <person name="Nawaratna S."/>
            <person name="Gobert G.N."/>
            <person name="Jones M.K."/>
            <person name="Ragan M.A."/>
            <person name="McManus D.P."/>
            <person name="Krause L."/>
        </authorList>
    </citation>
    <scope>NUCLEOTIDE SEQUENCE [LARGE SCALE GENOMIC DNA]</scope>
    <source>
        <strain evidence="10 11">IND2009</strain>
    </source>
</reference>
<dbReference type="AlphaFoldDB" id="A0A5J4NC46"/>
<evidence type="ECO:0000259" key="9">
    <source>
        <dbReference type="SMART" id="SM00382"/>
    </source>
</evidence>
<evidence type="ECO:0000313" key="10">
    <source>
        <dbReference type="EMBL" id="KAA3673032.1"/>
    </source>
</evidence>
<evidence type="ECO:0000256" key="1">
    <source>
        <dbReference type="ARBA" id="ARBA00008575"/>
    </source>
</evidence>
<evidence type="ECO:0000256" key="4">
    <source>
        <dbReference type="ARBA" id="ARBA00022741"/>
    </source>
</evidence>
<comment type="similarity">
    <text evidence="1">Belongs to the ABC transporter superfamily. ABCD family. Peroxisomal fatty acyl CoA transporter (TC 3.A.1.203) subfamily.</text>
</comment>
<proteinExistence type="inferred from homology"/>
<evidence type="ECO:0000313" key="11">
    <source>
        <dbReference type="Proteomes" id="UP000324629"/>
    </source>
</evidence>
<keyword evidence="4" id="KW-0547">Nucleotide-binding</keyword>
<dbReference type="InterPro" id="IPR003439">
    <property type="entry name" value="ABC_transporter-like_ATP-bd"/>
</dbReference>
<keyword evidence="6 8" id="KW-1133">Transmembrane helix</keyword>
<organism evidence="10 11">
    <name type="scientific">Paragonimus westermani</name>
    <dbReference type="NCBI Taxonomy" id="34504"/>
    <lineage>
        <taxon>Eukaryota</taxon>
        <taxon>Metazoa</taxon>
        <taxon>Spiralia</taxon>
        <taxon>Lophotrochozoa</taxon>
        <taxon>Platyhelminthes</taxon>
        <taxon>Trematoda</taxon>
        <taxon>Digenea</taxon>
        <taxon>Plagiorchiida</taxon>
        <taxon>Troglotremata</taxon>
        <taxon>Troglotrematidae</taxon>
        <taxon>Paragonimus</taxon>
    </lineage>
</organism>
<dbReference type="PANTHER" id="PTHR11384">
    <property type="entry name" value="ATP-BINDING CASSETTE, SUB-FAMILY D MEMBER"/>
    <property type="match status" value="1"/>
</dbReference>
<dbReference type="Proteomes" id="UP000324629">
    <property type="component" value="Unassembled WGS sequence"/>
</dbReference>
<dbReference type="GO" id="GO:0005524">
    <property type="term" value="F:ATP binding"/>
    <property type="evidence" value="ECO:0007669"/>
    <property type="project" value="UniProtKB-KW"/>
</dbReference>
<name>A0A5J4NC46_9TREM</name>
<dbReference type="InterPro" id="IPR003593">
    <property type="entry name" value="AAA+_ATPase"/>
</dbReference>
<feature type="transmembrane region" description="Helical" evidence="8">
    <location>
        <begin position="211"/>
        <end position="230"/>
    </location>
</feature>
<keyword evidence="5" id="KW-0067">ATP-binding</keyword>
<feature type="domain" description="AAA+ ATPase" evidence="9">
    <location>
        <begin position="79"/>
        <end position="460"/>
    </location>
</feature>
<evidence type="ECO:0000256" key="8">
    <source>
        <dbReference type="SAM" id="Phobius"/>
    </source>
</evidence>
<gene>
    <name evidence="10" type="ORF">DEA37_0013802</name>
</gene>
<evidence type="ECO:0000256" key="5">
    <source>
        <dbReference type="ARBA" id="ARBA00022840"/>
    </source>
</evidence>
<dbReference type="PANTHER" id="PTHR11384:SF59">
    <property type="entry name" value="LYSOSOMAL COBALAMIN TRANSPORTER ABCD4"/>
    <property type="match status" value="1"/>
</dbReference>
<dbReference type="SUPFAM" id="SSF52540">
    <property type="entry name" value="P-loop containing nucleoside triphosphate hydrolases"/>
    <property type="match status" value="1"/>
</dbReference>
<evidence type="ECO:0000256" key="2">
    <source>
        <dbReference type="ARBA" id="ARBA00022448"/>
    </source>
</evidence>
<evidence type="ECO:0000256" key="6">
    <source>
        <dbReference type="ARBA" id="ARBA00022989"/>
    </source>
</evidence>
<dbReference type="GO" id="GO:0016887">
    <property type="term" value="F:ATP hydrolysis activity"/>
    <property type="evidence" value="ECO:0007669"/>
    <property type="project" value="InterPro"/>
</dbReference>
<dbReference type="EMBL" id="QNGE01004292">
    <property type="protein sequence ID" value="KAA3673032.1"/>
    <property type="molecule type" value="Genomic_DNA"/>
</dbReference>
<accession>A0A5J4NC46</accession>
<keyword evidence="7 8" id="KW-0472">Membrane</keyword>
<feature type="transmembrane region" description="Helical" evidence="8">
    <location>
        <begin position="6"/>
        <end position="27"/>
    </location>
</feature>
<dbReference type="Gene3D" id="3.40.50.300">
    <property type="entry name" value="P-loop containing nucleotide triphosphate hydrolases"/>
    <property type="match status" value="2"/>
</dbReference>
<comment type="caution">
    <text evidence="10">The sequence shown here is derived from an EMBL/GenBank/DDBJ whole genome shotgun (WGS) entry which is preliminary data.</text>
</comment>